<name>A0A5B7D5Q8_PORTR</name>
<proteinExistence type="predicted"/>
<dbReference type="EMBL" id="VSRR010000504">
    <property type="protein sequence ID" value="MPC16413.1"/>
    <property type="molecule type" value="Genomic_DNA"/>
</dbReference>
<keyword evidence="2" id="KW-1185">Reference proteome</keyword>
<dbReference type="Proteomes" id="UP000324222">
    <property type="component" value="Unassembled WGS sequence"/>
</dbReference>
<gene>
    <name evidence="1" type="ORF">E2C01_009239</name>
</gene>
<organism evidence="1 2">
    <name type="scientific">Portunus trituberculatus</name>
    <name type="common">Swimming crab</name>
    <name type="synonym">Neptunus trituberculatus</name>
    <dbReference type="NCBI Taxonomy" id="210409"/>
    <lineage>
        <taxon>Eukaryota</taxon>
        <taxon>Metazoa</taxon>
        <taxon>Ecdysozoa</taxon>
        <taxon>Arthropoda</taxon>
        <taxon>Crustacea</taxon>
        <taxon>Multicrustacea</taxon>
        <taxon>Malacostraca</taxon>
        <taxon>Eumalacostraca</taxon>
        <taxon>Eucarida</taxon>
        <taxon>Decapoda</taxon>
        <taxon>Pleocyemata</taxon>
        <taxon>Brachyura</taxon>
        <taxon>Eubrachyura</taxon>
        <taxon>Portunoidea</taxon>
        <taxon>Portunidae</taxon>
        <taxon>Portuninae</taxon>
        <taxon>Portunus</taxon>
    </lineage>
</organism>
<comment type="caution">
    <text evidence="1">The sequence shown here is derived from an EMBL/GenBank/DDBJ whole genome shotgun (WGS) entry which is preliminary data.</text>
</comment>
<protein>
    <submittedName>
        <fullName evidence="1">Uncharacterized protein</fullName>
    </submittedName>
</protein>
<evidence type="ECO:0000313" key="2">
    <source>
        <dbReference type="Proteomes" id="UP000324222"/>
    </source>
</evidence>
<sequence>MCVELESTGFPIVTNKGTTLLYPPLASSRSFLRPAVYRRLSYATVAFINRGSNEAARNSPGVRRPLSHEVISATLHATSD</sequence>
<reference evidence="1 2" key="1">
    <citation type="submission" date="2019-05" db="EMBL/GenBank/DDBJ databases">
        <title>Another draft genome of Portunus trituberculatus and its Hox gene families provides insights of decapod evolution.</title>
        <authorList>
            <person name="Jeong J.-H."/>
            <person name="Song I."/>
            <person name="Kim S."/>
            <person name="Choi T."/>
            <person name="Kim D."/>
            <person name="Ryu S."/>
            <person name="Kim W."/>
        </authorList>
    </citation>
    <scope>NUCLEOTIDE SEQUENCE [LARGE SCALE GENOMIC DNA]</scope>
    <source>
        <tissue evidence="1">Muscle</tissue>
    </source>
</reference>
<dbReference type="AlphaFoldDB" id="A0A5B7D5Q8"/>
<evidence type="ECO:0000313" key="1">
    <source>
        <dbReference type="EMBL" id="MPC16413.1"/>
    </source>
</evidence>
<accession>A0A5B7D5Q8</accession>